<organism evidence="2">
    <name type="scientific">hydrothermal vent metagenome</name>
    <dbReference type="NCBI Taxonomy" id="652676"/>
    <lineage>
        <taxon>unclassified sequences</taxon>
        <taxon>metagenomes</taxon>
        <taxon>ecological metagenomes</taxon>
    </lineage>
</organism>
<gene>
    <name evidence="2" type="ORF">MNBD_IGNAVI01-2560</name>
</gene>
<protein>
    <submittedName>
        <fullName evidence="2">Mobile element protein</fullName>
    </submittedName>
</protein>
<evidence type="ECO:0000259" key="1">
    <source>
        <dbReference type="Pfam" id="PF13358"/>
    </source>
</evidence>
<dbReference type="AlphaFoldDB" id="A0A3B1C7L7"/>
<reference evidence="2" key="1">
    <citation type="submission" date="2018-06" db="EMBL/GenBank/DDBJ databases">
        <authorList>
            <person name="Zhirakovskaya E."/>
        </authorList>
    </citation>
    <scope>NUCLEOTIDE SEQUENCE</scope>
</reference>
<dbReference type="EMBL" id="UOGD01000153">
    <property type="protein sequence ID" value="VAX19888.1"/>
    <property type="molecule type" value="Genomic_DNA"/>
</dbReference>
<dbReference type="InterPro" id="IPR036397">
    <property type="entry name" value="RNaseH_sf"/>
</dbReference>
<feature type="domain" description="Tc1-like transposase DDE" evidence="1">
    <location>
        <begin position="2"/>
        <end position="87"/>
    </location>
</feature>
<accession>A0A3B1C7L7</accession>
<dbReference type="InterPro" id="IPR038717">
    <property type="entry name" value="Tc1-like_DDE_dom"/>
</dbReference>
<name>A0A3B1C7L7_9ZZZZ</name>
<proteinExistence type="predicted"/>
<dbReference type="Gene3D" id="3.30.420.10">
    <property type="entry name" value="Ribonuclease H-like superfamily/Ribonuclease H"/>
    <property type="match status" value="1"/>
</dbReference>
<evidence type="ECO:0000313" key="2">
    <source>
        <dbReference type="EMBL" id="VAX19888.1"/>
    </source>
</evidence>
<sequence>MYSGSMNADRFLKFLRQLIKNRDRKIYLILDNLKVHHSKIVKKWVEKNKRTIELFFLPSYSPERNPDEYLNCDLKEGLSQKPAPRDQVKLENHVKEHMNMLQTKPDRVKKYFNHKDIKYAA</sequence>
<dbReference type="GO" id="GO:0003676">
    <property type="term" value="F:nucleic acid binding"/>
    <property type="evidence" value="ECO:0007669"/>
    <property type="project" value="InterPro"/>
</dbReference>
<dbReference type="Pfam" id="PF13358">
    <property type="entry name" value="DDE_3"/>
    <property type="match status" value="1"/>
</dbReference>